<dbReference type="FunFam" id="3.40.50.720:FF:000311">
    <property type="entry name" value="Ornithine cyclodeaminase"/>
    <property type="match status" value="1"/>
</dbReference>
<name>A0AA45W340_9RHOB</name>
<dbReference type="GO" id="GO:0005737">
    <property type="term" value="C:cytoplasm"/>
    <property type="evidence" value="ECO:0007669"/>
    <property type="project" value="TreeGrafter"/>
</dbReference>
<dbReference type="Gene3D" id="3.30.1780.10">
    <property type="entry name" value="ornithine cyclodeaminase, domain 1"/>
    <property type="match status" value="1"/>
</dbReference>
<dbReference type="EMBL" id="FTOU01000003">
    <property type="protein sequence ID" value="SIS71845.1"/>
    <property type="molecule type" value="Genomic_DNA"/>
</dbReference>
<evidence type="ECO:0000313" key="3">
    <source>
        <dbReference type="EMBL" id="WCR04973.1"/>
    </source>
</evidence>
<dbReference type="Gene3D" id="3.40.50.720">
    <property type="entry name" value="NAD(P)-binding Rossmann-like Domain"/>
    <property type="match status" value="1"/>
</dbReference>
<dbReference type="PANTHER" id="PTHR13812:SF19">
    <property type="entry name" value="KETIMINE REDUCTASE MU-CRYSTALLIN"/>
    <property type="match status" value="1"/>
</dbReference>
<dbReference type="PANTHER" id="PTHR13812">
    <property type="entry name" value="KETIMINE REDUCTASE MU-CRYSTALLIN"/>
    <property type="match status" value="1"/>
</dbReference>
<dbReference type="AlphaFoldDB" id="A0AA45W340"/>
<dbReference type="PIRSF" id="PIRSF001439">
    <property type="entry name" value="CryM"/>
    <property type="match status" value="1"/>
</dbReference>
<reference evidence="3 5" key="2">
    <citation type="submission" date="2021-01" db="EMBL/GenBank/DDBJ databases">
        <title>Biogeographic distribution of Paracoccus.</title>
        <authorList>
            <person name="Hollensteiner J."/>
            <person name="Leineberger J."/>
            <person name="Brinkhoff T."/>
            <person name="Daniel R."/>
        </authorList>
    </citation>
    <scope>NUCLEOTIDE SEQUENCE [LARGE SCALE GENOMIC DNA]</scope>
    <source>
        <strain evidence="3 5">DSM 18447</strain>
    </source>
</reference>
<dbReference type="RefSeq" id="WP_076524255.1">
    <property type="nucleotide sequence ID" value="NZ_CP067140.1"/>
</dbReference>
<evidence type="ECO:0000313" key="4">
    <source>
        <dbReference type="Proteomes" id="UP000186216"/>
    </source>
</evidence>
<proteinExistence type="inferred from homology"/>
<comment type="similarity">
    <text evidence="1">Belongs to the ornithine cyclodeaminase/mu-crystallin family.</text>
</comment>
<dbReference type="SUPFAM" id="SSF51735">
    <property type="entry name" value="NAD(P)-binding Rossmann-fold domains"/>
    <property type="match status" value="1"/>
</dbReference>
<reference evidence="2 4" key="1">
    <citation type="submission" date="2017-01" db="EMBL/GenBank/DDBJ databases">
        <authorList>
            <person name="Varghese N."/>
            <person name="Submissions S."/>
        </authorList>
    </citation>
    <scope>NUCLEOTIDE SEQUENCE [LARGE SCALE GENOMIC DNA]</scope>
    <source>
        <strain evidence="2 4">DSM 18447</strain>
    </source>
</reference>
<dbReference type="GO" id="GO:0016491">
    <property type="term" value="F:oxidoreductase activity"/>
    <property type="evidence" value="ECO:0007669"/>
    <property type="project" value="UniProtKB-ARBA"/>
</dbReference>
<evidence type="ECO:0000256" key="1">
    <source>
        <dbReference type="ARBA" id="ARBA00008903"/>
    </source>
</evidence>
<sequence length="322" mass="33740">MSDILILSEDQLRECVDLDLAAIEVVENAFATLADGGVVMPPVLSMHMPDVNGELDVKTAYVPGLPGFAVKLSPGFFDNPSKGLPSTSGLMVLLSSETGRVSAVLLDNGYLTDLRTAAAGGVAARNLAREDARRAAIFGAGLQARMQLRSLALVRPIEEAVIWARDNAKAQAMAEEMTAAGISCKASADPAEAAAFADVIVTTTPASKPILQADWLCPGQHVTAMGSDQAGKNELDPHCLDRADLYVADRVSQTRLMGELRAALETGVLTDADDIPELGNIITGRHPGRTGPEQITIADLTGTGVQDTAIATHALAAFSKDQ</sequence>
<evidence type="ECO:0000313" key="5">
    <source>
        <dbReference type="Proteomes" id="UP001215549"/>
    </source>
</evidence>
<dbReference type="InterPro" id="IPR036291">
    <property type="entry name" value="NAD(P)-bd_dom_sf"/>
</dbReference>
<evidence type="ECO:0000313" key="2">
    <source>
        <dbReference type="EMBL" id="SIS71845.1"/>
    </source>
</evidence>
<dbReference type="GO" id="GO:0019752">
    <property type="term" value="P:carboxylic acid metabolic process"/>
    <property type="evidence" value="ECO:0007669"/>
    <property type="project" value="UniProtKB-ARBA"/>
</dbReference>
<dbReference type="Pfam" id="PF02423">
    <property type="entry name" value="OCD_Mu_crystall"/>
    <property type="match status" value="1"/>
</dbReference>
<dbReference type="EMBL" id="CP067140">
    <property type="protein sequence ID" value="WCR04973.1"/>
    <property type="molecule type" value="Genomic_DNA"/>
</dbReference>
<dbReference type="InterPro" id="IPR014334">
    <property type="entry name" value="Ectoine_EutC"/>
</dbReference>
<gene>
    <name evidence="3" type="ORF">JHX88_09820</name>
    <name evidence="2" type="ORF">SAMN05421772_103238</name>
</gene>
<protein>
    <submittedName>
        <fullName evidence="2 3">Cyclodeaminase</fullName>
    </submittedName>
</protein>
<accession>A0AA45W340</accession>
<dbReference type="InterPro" id="IPR023401">
    <property type="entry name" value="ODC_N"/>
</dbReference>
<dbReference type="NCBIfam" id="TIGR02992">
    <property type="entry name" value="ectoine_eutC"/>
    <property type="match status" value="1"/>
</dbReference>
<dbReference type="Proteomes" id="UP000186216">
    <property type="component" value="Unassembled WGS sequence"/>
</dbReference>
<organism evidence="2 4">
    <name type="scientific">Paracoccus saliphilus</name>
    <dbReference type="NCBI Taxonomy" id="405559"/>
    <lineage>
        <taxon>Bacteria</taxon>
        <taxon>Pseudomonadati</taxon>
        <taxon>Pseudomonadota</taxon>
        <taxon>Alphaproteobacteria</taxon>
        <taxon>Rhodobacterales</taxon>
        <taxon>Paracoccaceae</taxon>
        <taxon>Paracoccus</taxon>
    </lineage>
</organism>
<keyword evidence="5" id="KW-1185">Reference proteome</keyword>
<dbReference type="Proteomes" id="UP001215549">
    <property type="component" value="Chromosome"/>
</dbReference>
<dbReference type="InterPro" id="IPR003462">
    <property type="entry name" value="ODC_Mu_crystall"/>
</dbReference>
<dbReference type="NCBIfam" id="NF006141">
    <property type="entry name" value="PRK08291.1"/>
    <property type="match status" value="1"/>
</dbReference>